<dbReference type="GO" id="GO:0015074">
    <property type="term" value="P:DNA integration"/>
    <property type="evidence" value="ECO:0007669"/>
    <property type="project" value="InterPro"/>
</dbReference>
<dbReference type="SUPFAM" id="SSF56349">
    <property type="entry name" value="DNA breaking-rejoining enzymes"/>
    <property type="match status" value="1"/>
</dbReference>
<evidence type="ECO:0000313" key="3">
    <source>
        <dbReference type="EMBL" id="CAI2182446.1"/>
    </source>
</evidence>
<gene>
    <name evidence="3" type="ORF">FWILDA_LOCUS10584</name>
</gene>
<reference evidence="3" key="1">
    <citation type="submission" date="2022-08" db="EMBL/GenBank/DDBJ databases">
        <authorList>
            <person name="Kallberg Y."/>
            <person name="Tangrot J."/>
            <person name="Rosling A."/>
        </authorList>
    </citation>
    <scope>NUCLEOTIDE SEQUENCE</scope>
    <source>
        <strain evidence="3">Wild A</strain>
    </source>
</reference>
<accession>A0A9W4SUZ9</accession>
<evidence type="ECO:0000256" key="1">
    <source>
        <dbReference type="ARBA" id="ARBA00023172"/>
    </source>
</evidence>
<organism evidence="3 4">
    <name type="scientific">Funneliformis geosporum</name>
    <dbReference type="NCBI Taxonomy" id="1117311"/>
    <lineage>
        <taxon>Eukaryota</taxon>
        <taxon>Fungi</taxon>
        <taxon>Fungi incertae sedis</taxon>
        <taxon>Mucoromycota</taxon>
        <taxon>Glomeromycotina</taxon>
        <taxon>Glomeromycetes</taxon>
        <taxon>Glomerales</taxon>
        <taxon>Glomeraceae</taxon>
        <taxon>Funneliformis</taxon>
    </lineage>
</organism>
<feature type="domain" description="Tyr recombinase" evidence="2">
    <location>
        <begin position="1"/>
        <end position="123"/>
    </location>
</feature>
<dbReference type="OrthoDB" id="10438637at2759"/>
<dbReference type="EMBL" id="CAMKVN010002745">
    <property type="protein sequence ID" value="CAI2182446.1"/>
    <property type="molecule type" value="Genomic_DNA"/>
</dbReference>
<dbReference type="Proteomes" id="UP001153678">
    <property type="component" value="Unassembled WGS sequence"/>
</dbReference>
<keyword evidence="1" id="KW-0233">DNA recombination</keyword>
<keyword evidence="4" id="KW-1185">Reference proteome</keyword>
<dbReference type="CDD" id="cd00397">
    <property type="entry name" value="DNA_BRE_C"/>
    <property type="match status" value="1"/>
</dbReference>
<comment type="caution">
    <text evidence="3">The sequence shown here is derived from an EMBL/GenBank/DDBJ whole genome shotgun (WGS) entry which is preliminary data.</text>
</comment>
<dbReference type="InterPro" id="IPR002104">
    <property type="entry name" value="Integrase_catalytic"/>
</dbReference>
<dbReference type="GO" id="GO:0003677">
    <property type="term" value="F:DNA binding"/>
    <property type="evidence" value="ECO:0007669"/>
    <property type="project" value="InterPro"/>
</dbReference>
<name>A0A9W4SUZ9_9GLOM</name>
<dbReference type="AlphaFoldDB" id="A0A9W4SUZ9"/>
<dbReference type="PROSITE" id="PS51898">
    <property type="entry name" value="TYR_RECOMBINASE"/>
    <property type="match status" value="1"/>
</dbReference>
<proteinExistence type="predicted"/>
<dbReference type="Pfam" id="PF00589">
    <property type="entry name" value="Phage_integrase"/>
    <property type="match status" value="1"/>
</dbReference>
<sequence length="123" mass="13923">MLPSLQLLKKVSQEVRSIPNKRKESKRGVHYGLFLLGYKSGLRVSEAIKFDLVNKTSKGLYRISKSKGKKERLIYVPKEKVKKELGIPLNVELSPHTLRRAFATYQAEAGLPLPLLQKLLGHS</sequence>
<protein>
    <submittedName>
        <fullName evidence="3">1275_t:CDS:1</fullName>
    </submittedName>
</protein>
<dbReference type="GO" id="GO:0006310">
    <property type="term" value="P:DNA recombination"/>
    <property type="evidence" value="ECO:0007669"/>
    <property type="project" value="UniProtKB-KW"/>
</dbReference>
<feature type="non-terminal residue" evidence="3">
    <location>
        <position position="123"/>
    </location>
</feature>
<evidence type="ECO:0000259" key="2">
    <source>
        <dbReference type="PROSITE" id="PS51898"/>
    </source>
</evidence>
<evidence type="ECO:0000313" key="4">
    <source>
        <dbReference type="Proteomes" id="UP001153678"/>
    </source>
</evidence>
<dbReference type="InterPro" id="IPR013762">
    <property type="entry name" value="Integrase-like_cat_sf"/>
</dbReference>
<dbReference type="Gene3D" id="1.10.443.10">
    <property type="entry name" value="Intergrase catalytic core"/>
    <property type="match status" value="2"/>
</dbReference>
<dbReference type="InterPro" id="IPR011010">
    <property type="entry name" value="DNA_brk_join_enz"/>
</dbReference>